<evidence type="ECO:0000259" key="1">
    <source>
        <dbReference type="Pfam" id="PF12728"/>
    </source>
</evidence>
<reference evidence="3" key="2">
    <citation type="submission" date="2018-11" db="EMBL/GenBank/DDBJ databases">
        <title>Proposal to divide the Flavobacteriaceae and reorganize its genera based on Amino Acid Identity values calculated from whole genome sequences.</title>
        <authorList>
            <person name="Nicholson A.C."/>
            <person name="Gulvik C.A."/>
            <person name="Whitney A.M."/>
            <person name="Humrighouse B.W."/>
            <person name="Bell M."/>
            <person name="Holmes B."/>
            <person name="Steigerwalt A."/>
            <person name="Villarma A."/>
            <person name="Sheth M."/>
            <person name="Batra D."/>
            <person name="Pryor J."/>
            <person name="Bernardet J.-F."/>
            <person name="Hugo C."/>
            <person name="Kampfer P."/>
            <person name="Newman J."/>
            <person name="Mcquiston J."/>
        </authorList>
    </citation>
    <scope>NUCLEOTIDE SEQUENCE [LARGE SCALE GENOMIC DNA]</scope>
    <source>
        <strain evidence="3">DSM 22165</strain>
    </source>
</reference>
<keyword evidence="2" id="KW-0238">DNA-binding</keyword>
<feature type="domain" description="Helix-turn-helix" evidence="1">
    <location>
        <begin position="138"/>
        <end position="184"/>
    </location>
</feature>
<dbReference type="RefSeq" id="WP_123280498.1">
    <property type="nucleotide sequence ID" value="NZ_RJTU01000015.1"/>
</dbReference>
<dbReference type="AlphaFoldDB" id="A0A3N0XCV8"/>
<dbReference type="Pfam" id="PF12728">
    <property type="entry name" value="HTH_17"/>
    <property type="match status" value="2"/>
</dbReference>
<reference evidence="3" key="1">
    <citation type="submission" date="2018-11" db="EMBL/GenBank/DDBJ databases">
        <title>Proposal to divide the Flavobacteriaceae and reorganize its genera based on Amino Acid Identity values calculated from whole genome sequences.</title>
        <authorList>
            <person name="Nicholson A.C."/>
            <person name="Gulvik C.A."/>
            <person name="Whitney A.M."/>
            <person name="Humrighouse B.W."/>
            <person name="Bell M."/>
            <person name="Holmes B."/>
            <person name="Steigerwalt A."/>
            <person name="Villarma A."/>
            <person name="Sheth M."/>
            <person name="Batra D."/>
            <person name="Pryor J."/>
            <person name="Bernardet J.-F."/>
            <person name="Hugo C."/>
            <person name="Kampfer P."/>
            <person name="Newman J."/>
            <person name="Mcquiston J.R."/>
        </authorList>
    </citation>
    <scope>NUCLEOTIDE SEQUENCE [LARGE SCALE GENOMIC DNA]</scope>
    <source>
        <strain evidence="3">DSM 22165</strain>
    </source>
</reference>
<protein>
    <submittedName>
        <fullName evidence="2">DNA-binding protein</fullName>
    </submittedName>
</protein>
<dbReference type="GO" id="GO:0003677">
    <property type="term" value="F:DNA binding"/>
    <property type="evidence" value="ECO:0007669"/>
    <property type="project" value="UniProtKB-KW"/>
</dbReference>
<dbReference type="InterPro" id="IPR041657">
    <property type="entry name" value="HTH_17"/>
</dbReference>
<feature type="domain" description="Helix-turn-helix" evidence="1">
    <location>
        <begin position="72"/>
        <end position="121"/>
    </location>
</feature>
<sequence>MSSNISIQKVCEYCGKDFIAKTTVTRCCSDDCAKKAYKARKRAEKINSAIEVVEVKKQKKVKLIEDLKEKEFLNVTQVSRLIGCSRQNVYKLINSGKLKASNILEKKTIVKRQDLELLLNSTKVDHSKKLVFDVSECFSISEAQKKYNISESALQKIIQREEIPKIKQGKFVYIPKVLIDEVFNTKKKDVF</sequence>
<organism evidence="2 3">
    <name type="scientific">Epilithonimonas hominis</name>
    <dbReference type="NCBI Taxonomy" id="420404"/>
    <lineage>
        <taxon>Bacteria</taxon>
        <taxon>Pseudomonadati</taxon>
        <taxon>Bacteroidota</taxon>
        <taxon>Flavobacteriia</taxon>
        <taxon>Flavobacteriales</taxon>
        <taxon>Weeksellaceae</taxon>
        <taxon>Chryseobacterium group</taxon>
        <taxon>Epilithonimonas</taxon>
    </lineage>
</organism>
<proteinExistence type="predicted"/>
<dbReference type="EMBL" id="RJTU01000015">
    <property type="protein sequence ID" value="ROI14621.1"/>
    <property type="molecule type" value="Genomic_DNA"/>
</dbReference>
<accession>A0A3N0XCV8</accession>
<comment type="caution">
    <text evidence="2">The sequence shown here is derived from an EMBL/GenBank/DDBJ whole genome shotgun (WGS) entry which is preliminary data.</text>
</comment>
<evidence type="ECO:0000313" key="2">
    <source>
        <dbReference type="EMBL" id="ROI14621.1"/>
    </source>
</evidence>
<evidence type="ECO:0000313" key="3">
    <source>
        <dbReference type="Proteomes" id="UP000267623"/>
    </source>
</evidence>
<name>A0A3N0XCV8_9FLAO</name>
<dbReference type="Proteomes" id="UP000267623">
    <property type="component" value="Unassembled WGS sequence"/>
</dbReference>
<gene>
    <name evidence="2" type="ORF">EGH73_02320</name>
</gene>